<dbReference type="InterPro" id="IPR011990">
    <property type="entry name" value="TPR-like_helical_dom_sf"/>
</dbReference>
<accession>A0A1H9ACR1</accession>
<dbReference type="Pfam" id="PF13414">
    <property type="entry name" value="TPR_11"/>
    <property type="match status" value="1"/>
</dbReference>
<name>A0A1H9ACR1_9BACT</name>
<dbReference type="PANTHER" id="PTHR12558">
    <property type="entry name" value="CELL DIVISION CYCLE 16,23,27"/>
    <property type="match status" value="1"/>
</dbReference>
<dbReference type="EMBL" id="FOFB01000002">
    <property type="protein sequence ID" value="SEP74449.1"/>
    <property type="molecule type" value="Genomic_DNA"/>
</dbReference>
<dbReference type="Proteomes" id="UP000199021">
    <property type="component" value="Unassembled WGS sequence"/>
</dbReference>
<dbReference type="OrthoDB" id="965869at2"/>
<dbReference type="PROSITE" id="PS50005">
    <property type="entry name" value="TPR"/>
    <property type="match status" value="1"/>
</dbReference>
<dbReference type="InterPro" id="IPR019734">
    <property type="entry name" value="TPR_rpt"/>
</dbReference>
<sequence>MSEYRIIIAGQLEFGSERVFRQVVDQYIHRMENYYKNDILLKAENIFKEEEMILDIPRTVVTGTERHWLNTLNLLERVVSFSMAGSINLWRLNAGTIMDHQVLEPHSDRTTVQLFNKGRQLVNQAEKEQEALAMMTRVVGRFARHAQAYERRGFVNYRLGNIDDALYDYDKSLKINPSMPESHYGRGLAYASKEDWAKAAEDFDLVTKNSIPHQAIYWMAQVALGDSYLKMGRPADALRVYNMFSKRKQKIASLDRYDRRVNSTFGKLLAKSGRHNDAVIAFQRALDAEADVKAPKESEIRYHLGLTLQALGKVNPAIAQLEIAAKEIPEAAEALEKARVGA</sequence>
<protein>
    <submittedName>
        <fullName evidence="2">Tetratricopeptide repeat-containing protein</fullName>
    </submittedName>
</protein>
<organism evidence="2 3">
    <name type="scientific">Neolewinella agarilytica</name>
    <dbReference type="NCBI Taxonomy" id="478744"/>
    <lineage>
        <taxon>Bacteria</taxon>
        <taxon>Pseudomonadati</taxon>
        <taxon>Bacteroidota</taxon>
        <taxon>Saprospiria</taxon>
        <taxon>Saprospirales</taxon>
        <taxon>Lewinellaceae</taxon>
        <taxon>Neolewinella</taxon>
    </lineage>
</organism>
<keyword evidence="3" id="KW-1185">Reference proteome</keyword>
<keyword evidence="1" id="KW-0802">TPR repeat</keyword>
<proteinExistence type="predicted"/>
<dbReference type="PANTHER" id="PTHR12558:SF13">
    <property type="entry name" value="CELL DIVISION CYCLE PROTEIN 27 HOMOLOG"/>
    <property type="match status" value="1"/>
</dbReference>
<dbReference type="STRING" id="478744.SAMN05444359_10249"/>
<dbReference type="PROSITE" id="PS50293">
    <property type="entry name" value="TPR_REGION"/>
    <property type="match status" value="1"/>
</dbReference>
<dbReference type="SMART" id="SM00028">
    <property type="entry name" value="TPR"/>
    <property type="match status" value="5"/>
</dbReference>
<dbReference type="InParanoid" id="A0A1H9ACR1"/>
<evidence type="ECO:0000313" key="3">
    <source>
        <dbReference type="Proteomes" id="UP000199021"/>
    </source>
</evidence>
<feature type="repeat" description="TPR" evidence="1">
    <location>
        <begin position="146"/>
        <end position="179"/>
    </location>
</feature>
<gene>
    <name evidence="2" type="ORF">SAMN05444359_10249</name>
</gene>
<evidence type="ECO:0000313" key="2">
    <source>
        <dbReference type="EMBL" id="SEP74449.1"/>
    </source>
</evidence>
<dbReference type="RefSeq" id="WP_090165246.1">
    <property type="nucleotide sequence ID" value="NZ_FOFB01000002.1"/>
</dbReference>
<dbReference type="Pfam" id="PF13432">
    <property type="entry name" value="TPR_16"/>
    <property type="match status" value="1"/>
</dbReference>
<dbReference type="SUPFAM" id="SSF48452">
    <property type="entry name" value="TPR-like"/>
    <property type="match status" value="2"/>
</dbReference>
<reference evidence="3" key="1">
    <citation type="submission" date="2016-10" db="EMBL/GenBank/DDBJ databases">
        <authorList>
            <person name="Varghese N."/>
            <person name="Submissions S."/>
        </authorList>
    </citation>
    <scope>NUCLEOTIDE SEQUENCE [LARGE SCALE GENOMIC DNA]</scope>
    <source>
        <strain evidence="3">DSM 24740</strain>
    </source>
</reference>
<dbReference type="AlphaFoldDB" id="A0A1H9ACR1"/>
<dbReference type="Gene3D" id="1.25.40.10">
    <property type="entry name" value="Tetratricopeptide repeat domain"/>
    <property type="match status" value="2"/>
</dbReference>
<evidence type="ECO:0000256" key="1">
    <source>
        <dbReference type="PROSITE-ProRule" id="PRU00339"/>
    </source>
</evidence>